<evidence type="ECO:0000313" key="3">
    <source>
        <dbReference type="Proteomes" id="UP000247702"/>
    </source>
</evidence>
<dbReference type="OrthoDB" id="10351095at2759"/>
<dbReference type="EMBL" id="BLAL01000183">
    <property type="protein sequence ID" value="GES89235.1"/>
    <property type="molecule type" value="Genomic_DNA"/>
</dbReference>
<reference evidence="2" key="2">
    <citation type="submission" date="2019-10" db="EMBL/GenBank/DDBJ databases">
        <title>Conservation and host-specific expression of non-tandemly repeated heterogenous ribosome RNA gene in arbuscular mycorrhizal fungi.</title>
        <authorList>
            <person name="Maeda T."/>
            <person name="Kobayashi Y."/>
            <person name="Nakagawa T."/>
            <person name="Ezawa T."/>
            <person name="Yamaguchi K."/>
            <person name="Bino T."/>
            <person name="Nishimoto Y."/>
            <person name="Shigenobu S."/>
            <person name="Kawaguchi M."/>
        </authorList>
    </citation>
    <scope>NUCLEOTIDE SEQUENCE</scope>
    <source>
        <strain evidence="2">HR1</strain>
    </source>
</reference>
<protein>
    <submittedName>
        <fullName evidence="1">Uncharacterized protein</fullName>
    </submittedName>
</protein>
<gene>
    <name evidence="2" type="ORF">RCL2_001614000</name>
    <name evidence="1" type="ORF">RclHR1_18820007</name>
</gene>
<evidence type="ECO:0000313" key="1">
    <source>
        <dbReference type="EMBL" id="GBB91500.1"/>
    </source>
</evidence>
<organism evidence="1 3">
    <name type="scientific">Rhizophagus clarus</name>
    <dbReference type="NCBI Taxonomy" id="94130"/>
    <lineage>
        <taxon>Eukaryota</taxon>
        <taxon>Fungi</taxon>
        <taxon>Fungi incertae sedis</taxon>
        <taxon>Mucoromycota</taxon>
        <taxon>Glomeromycotina</taxon>
        <taxon>Glomeromycetes</taxon>
        <taxon>Glomerales</taxon>
        <taxon>Glomeraceae</taxon>
        <taxon>Rhizophagus</taxon>
    </lineage>
</organism>
<dbReference type="Proteomes" id="UP000247702">
    <property type="component" value="Unassembled WGS sequence"/>
</dbReference>
<accession>A0A2Z6QN82</accession>
<dbReference type="AlphaFoldDB" id="A0A2Z6QN82"/>
<proteinExistence type="predicted"/>
<keyword evidence="3" id="KW-1185">Reference proteome</keyword>
<dbReference type="EMBL" id="BEXD01000982">
    <property type="protein sequence ID" value="GBB91500.1"/>
    <property type="molecule type" value="Genomic_DNA"/>
</dbReference>
<comment type="caution">
    <text evidence="1">The sequence shown here is derived from an EMBL/GenBank/DDBJ whole genome shotgun (WGS) entry which is preliminary data.</text>
</comment>
<dbReference type="Proteomes" id="UP000615446">
    <property type="component" value="Unassembled WGS sequence"/>
</dbReference>
<sequence length="201" mass="22938">MHLILCSKRHAVMHQIFQSYQNHLFSKICEAGALAELDPTPILRKLSSLSCWNISSSNWSSYALIRGCLPSAFINLFGELSISRQSAMKVVAAIHNNFVQKLRKHIWNLRTYDKSKWEDAMNITLKLKTTPRPSNLPATSYVPYSSLPPPTHLVTSRVSRSDWIKNSMIQGLPWYNHLSGFMGRLTVLLNNSFCRIGCRFL</sequence>
<evidence type="ECO:0000313" key="2">
    <source>
        <dbReference type="EMBL" id="GES89235.1"/>
    </source>
</evidence>
<reference evidence="1 3" key="1">
    <citation type="submission" date="2017-11" db="EMBL/GenBank/DDBJ databases">
        <title>The genome of Rhizophagus clarus HR1 reveals common genetic basis of auxotrophy among arbuscular mycorrhizal fungi.</title>
        <authorList>
            <person name="Kobayashi Y."/>
        </authorList>
    </citation>
    <scope>NUCLEOTIDE SEQUENCE [LARGE SCALE GENOMIC DNA]</scope>
    <source>
        <strain evidence="1 3">HR1</strain>
    </source>
</reference>
<name>A0A2Z6QN82_9GLOM</name>